<comment type="caution">
    <text evidence="5">The sequence shown here is derived from an EMBL/GenBank/DDBJ whole genome shotgun (WGS) entry which is preliminary data.</text>
</comment>
<dbReference type="InterPro" id="IPR011990">
    <property type="entry name" value="TPR-like_helical_dom_sf"/>
</dbReference>
<dbReference type="GO" id="GO:0045727">
    <property type="term" value="P:positive regulation of translation"/>
    <property type="evidence" value="ECO:0007669"/>
    <property type="project" value="TreeGrafter"/>
</dbReference>
<proteinExistence type="inferred from homology"/>
<evidence type="ECO:0000256" key="3">
    <source>
        <dbReference type="PROSITE-ProRule" id="PRU00708"/>
    </source>
</evidence>
<comment type="similarity">
    <text evidence="1">Belongs to the PPR family. P subfamily.</text>
</comment>
<dbReference type="PANTHER" id="PTHR47447">
    <property type="entry name" value="OS03G0856100 PROTEIN"/>
    <property type="match status" value="1"/>
</dbReference>
<evidence type="ECO:0000313" key="5">
    <source>
        <dbReference type="EMBL" id="KAL0321054.1"/>
    </source>
</evidence>
<sequence length="235" mass="26566">MAYSLSSSPSSSLSRETHLFCNSLSPPDLFQLRIHKNLNFPLKIHPVKSSLRVSSRVSLQELHANAVSQDSEIPDEKGVASPKSHVWVNPKSPRASKLRQKSYDFSVVEQDAVIILNNMSNPETALVVLNYFQKRLRVSRETVLYNVTLKVFRKCKDLDGAESLFSCMLEKGVKPDNVTFSTIISCARQCSLPEKAVEWFEKMPSFWCEPDEVTCSVMVDAYGRVGNVDLRFEFV</sequence>
<dbReference type="GO" id="GO:0009658">
    <property type="term" value="P:chloroplast organization"/>
    <property type="evidence" value="ECO:0007669"/>
    <property type="project" value="UniProtKB-ARBA"/>
</dbReference>
<dbReference type="PROSITE" id="PS51375">
    <property type="entry name" value="PPR"/>
    <property type="match status" value="2"/>
</dbReference>
<dbReference type="EMBL" id="JACGWJ010000024">
    <property type="protein sequence ID" value="KAL0321054.1"/>
    <property type="molecule type" value="Genomic_DNA"/>
</dbReference>
<accession>A0AAW2LRA4</accession>
<feature type="repeat" description="PPR" evidence="3">
    <location>
        <begin position="141"/>
        <end position="175"/>
    </location>
</feature>
<evidence type="ECO:0000256" key="1">
    <source>
        <dbReference type="ARBA" id="ARBA00007626"/>
    </source>
</evidence>
<name>A0AAW2LRA4_SESRA</name>
<dbReference type="GO" id="GO:0042134">
    <property type="term" value="F:rRNA primary transcript binding"/>
    <property type="evidence" value="ECO:0007669"/>
    <property type="project" value="TreeGrafter"/>
</dbReference>
<dbReference type="Pfam" id="PF01535">
    <property type="entry name" value="PPR"/>
    <property type="match status" value="1"/>
</dbReference>
<dbReference type="AlphaFoldDB" id="A0AAW2LRA4"/>
<dbReference type="PANTHER" id="PTHR47447:SF12">
    <property type="entry name" value="PENTATRICOPEPTIDE REPEAT-CONTAINING PROTEIN ATP4 HOMOLOG, CHLOROPLASTIC"/>
    <property type="match status" value="1"/>
</dbReference>
<evidence type="ECO:0000256" key="4">
    <source>
        <dbReference type="SAM" id="MobiDB-lite"/>
    </source>
</evidence>
<dbReference type="NCBIfam" id="TIGR00756">
    <property type="entry name" value="PPR"/>
    <property type="match status" value="1"/>
</dbReference>
<dbReference type="FunFam" id="1.25.40.10:FF:000509">
    <property type="entry name" value="Pentatricopeptide repeat-containing protein At4g16390, chloroplastic"/>
    <property type="match status" value="1"/>
</dbReference>
<dbReference type="Gene3D" id="1.25.40.10">
    <property type="entry name" value="Tetratricopeptide repeat domain"/>
    <property type="match status" value="1"/>
</dbReference>
<organism evidence="5">
    <name type="scientific">Sesamum radiatum</name>
    <name type="common">Black benniseed</name>
    <dbReference type="NCBI Taxonomy" id="300843"/>
    <lineage>
        <taxon>Eukaryota</taxon>
        <taxon>Viridiplantae</taxon>
        <taxon>Streptophyta</taxon>
        <taxon>Embryophyta</taxon>
        <taxon>Tracheophyta</taxon>
        <taxon>Spermatophyta</taxon>
        <taxon>Magnoliopsida</taxon>
        <taxon>eudicotyledons</taxon>
        <taxon>Gunneridae</taxon>
        <taxon>Pentapetalae</taxon>
        <taxon>asterids</taxon>
        <taxon>lamiids</taxon>
        <taxon>Lamiales</taxon>
        <taxon>Pedaliaceae</taxon>
        <taxon>Sesamum</taxon>
    </lineage>
</organism>
<dbReference type="Pfam" id="PF13041">
    <property type="entry name" value="PPR_2"/>
    <property type="match status" value="1"/>
</dbReference>
<keyword evidence="2" id="KW-0677">Repeat</keyword>
<gene>
    <name evidence="5" type="ORF">Sradi_5366900</name>
</gene>
<dbReference type="GO" id="GO:0009570">
    <property type="term" value="C:chloroplast stroma"/>
    <property type="evidence" value="ECO:0007669"/>
    <property type="project" value="TreeGrafter"/>
</dbReference>
<protein>
    <submittedName>
        <fullName evidence="5">Pentatricopeptide repeat-containing protein, chloroplastic</fullName>
    </submittedName>
</protein>
<dbReference type="GO" id="GO:0003729">
    <property type="term" value="F:mRNA binding"/>
    <property type="evidence" value="ECO:0007669"/>
    <property type="project" value="TreeGrafter"/>
</dbReference>
<dbReference type="InterPro" id="IPR002885">
    <property type="entry name" value="PPR_rpt"/>
</dbReference>
<reference evidence="5" key="1">
    <citation type="submission" date="2020-06" db="EMBL/GenBank/DDBJ databases">
        <authorList>
            <person name="Li T."/>
            <person name="Hu X."/>
            <person name="Zhang T."/>
            <person name="Song X."/>
            <person name="Zhang H."/>
            <person name="Dai N."/>
            <person name="Sheng W."/>
            <person name="Hou X."/>
            <person name="Wei L."/>
        </authorList>
    </citation>
    <scope>NUCLEOTIDE SEQUENCE</scope>
    <source>
        <strain evidence="5">G02</strain>
        <tissue evidence="5">Leaf</tissue>
    </source>
</reference>
<evidence type="ECO:0000256" key="2">
    <source>
        <dbReference type="ARBA" id="ARBA00022737"/>
    </source>
</evidence>
<reference evidence="5" key="2">
    <citation type="journal article" date="2024" name="Plant">
        <title>Genomic evolution and insights into agronomic trait innovations of Sesamum species.</title>
        <authorList>
            <person name="Miao H."/>
            <person name="Wang L."/>
            <person name="Qu L."/>
            <person name="Liu H."/>
            <person name="Sun Y."/>
            <person name="Le M."/>
            <person name="Wang Q."/>
            <person name="Wei S."/>
            <person name="Zheng Y."/>
            <person name="Lin W."/>
            <person name="Duan Y."/>
            <person name="Cao H."/>
            <person name="Xiong S."/>
            <person name="Wang X."/>
            <person name="Wei L."/>
            <person name="Li C."/>
            <person name="Ma Q."/>
            <person name="Ju M."/>
            <person name="Zhao R."/>
            <person name="Li G."/>
            <person name="Mu C."/>
            <person name="Tian Q."/>
            <person name="Mei H."/>
            <person name="Zhang T."/>
            <person name="Gao T."/>
            <person name="Zhang H."/>
        </authorList>
    </citation>
    <scope>NUCLEOTIDE SEQUENCE</scope>
    <source>
        <strain evidence="5">G02</strain>
    </source>
</reference>
<feature type="repeat" description="PPR" evidence="3">
    <location>
        <begin position="176"/>
        <end position="210"/>
    </location>
</feature>
<feature type="region of interest" description="Disordered" evidence="4">
    <location>
        <begin position="68"/>
        <end position="91"/>
    </location>
</feature>